<feature type="region of interest" description="Disordered" evidence="1">
    <location>
        <begin position="373"/>
        <end position="394"/>
    </location>
</feature>
<dbReference type="InterPro" id="IPR055350">
    <property type="entry name" value="CCDC142_C"/>
</dbReference>
<dbReference type="PANTHER" id="PTHR21436:SF2">
    <property type="entry name" value="COILED-COIL DOMAIN-CONTAINING PROTEIN 142"/>
    <property type="match status" value="1"/>
</dbReference>
<keyword evidence="4" id="KW-1185">Reference proteome</keyword>
<dbReference type="InParanoid" id="A0A7M7KTX5"/>
<dbReference type="GeneID" id="111254271"/>
<dbReference type="Proteomes" id="UP000594260">
    <property type="component" value="Unplaced"/>
</dbReference>
<evidence type="ECO:0000313" key="3">
    <source>
        <dbReference type="EnsemblMetazoa" id="XP_022670656"/>
    </source>
</evidence>
<protein>
    <recommendedName>
        <fullName evidence="2">Coiled-coil protein 142 C-terminal domain-containing protein</fullName>
    </recommendedName>
</protein>
<feature type="domain" description="Coiled-coil protein 142 C-terminal" evidence="2">
    <location>
        <begin position="833"/>
        <end position="1108"/>
    </location>
</feature>
<dbReference type="RefSeq" id="XP_022670656.1">
    <property type="nucleotide sequence ID" value="XM_022814921.1"/>
</dbReference>
<sequence length="1177" mass="132054">MPIARQDLQLSHGLWGFEDDPGGCELPPVHQIKKTQIAKQEWKRLIDIQRHLVLTQSRESHSSSSSDKEPLRNISHHRRGAVGESKRNDKDKSIGKTPDDKDKSKRRRVQVKTSTGSRLPLNRNRKPSTAVVAEEAKLNRKTSVSLPIVIRDKTNWTGHSLNRKSSTAPELGAVKVPAENVVHSDTNTIKGDASPGKAKHIGHPENGIRGEQSLVLHYLDTPRPPTILHIVDSGFTSSGSENEKRTMLRSAEMMETLNILLQRRFQDNNQASQSDNLSGSSARSTPIPQEYISNLNEKKLQLLNRLQYSLRALMHDRCVLIIKREALTRLEISAKLLDHIRRLVVEQHAEMKRLMDSGPKSVSVDEVRRLVMADGEHSEDQNEEDSKKSRRQEKTLLEESARLPRILELLNEVSIASHWLRRYIRQMVESFHTMIPSSVDPLLLSTHRQLNQSSEVAFTFVSAALHSKLRLLARLDPSDIDQDLLQAMFAQCQIFNKILEFSGVQTHSVKPLKVADVMERLGREQGRLAAVRAMAGVCRTARTRVEAVAGKDDSGNKVSLRENLEFEWIPGDTGSADRPEPLRKDREALAGETSDYFSDYSNGTNNGALKIYSADVGPSNNNGSITNVPATGKKNKNGTPSLCAAVDSAVGSAQSLLIRSNFVATAMSVHEAEPGTHARHGQGTGKRQRWFKPTAEHAMYTSIMQTIATVFWEAYWSSFAVRALESVVVPIASPANIASGTNPLFSLLGVDVHVKTVVLSLVDYAKDIHAPDLDEDALNAIMKIYQEIYFLVATSCWRKDMSLATISYALRRSKFVPIAGGRVGTDAGRHLFRALEPLLGYLVSCPQDNARSHNVVHQVIVRQSVTDTLQLAIQWLEDRQMFSSSWDPYQYLVMGCSDLARMRYLLVRCNMSQASAASTAVTLNTALRKESFLSRRLPPSHFANWVFVKDVDRRYQQTVTFFMSLEQIQLRQYEANCKMMCAEYFATNLPPNKYFRRKKIEAGHEIDYMTPLLQYLVVPTMKAVENYSELVQEEVMKFCSTSLVDAWKNAIQNKMLMFSYVGASQLHADISKTKHLITESCLSRRAKEACIPVFNNFAAIAAFLMEEPRLVEGAHEGLNVGLRLSHSSRSNRIAPTKSAQPIAYDPPGLEDSQQATAVVDRRRWAKHKLKPMNLCFC</sequence>
<reference evidence="3" key="1">
    <citation type="submission" date="2021-01" db="UniProtKB">
        <authorList>
            <consortium name="EnsemblMetazoa"/>
        </authorList>
    </citation>
    <scope>IDENTIFICATION</scope>
</reference>
<accession>A0A7M7KTX5</accession>
<proteinExistence type="predicted"/>
<evidence type="ECO:0000256" key="1">
    <source>
        <dbReference type="SAM" id="MobiDB-lite"/>
    </source>
</evidence>
<name>A0A7M7KTX5_VARDE</name>
<feature type="region of interest" description="Disordered" evidence="1">
    <location>
        <begin position="55"/>
        <end position="134"/>
    </location>
</feature>
<evidence type="ECO:0000259" key="2">
    <source>
        <dbReference type="Pfam" id="PF14923"/>
    </source>
</evidence>
<dbReference type="InterPro" id="IPR026700">
    <property type="entry name" value="CCDC142"/>
</dbReference>
<dbReference type="AlphaFoldDB" id="A0A7M7KTX5"/>
<dbReference type="KEGG" id="vde:111254271"/>
<dbReference type="PANTHER" id="PTHR21436">
    <property type="entry name" value="COILED-COIL DOMAIN-CONTAINING PROTEIN 142"/>
    <property type="match status" value="1"/>
</dbReference>
<evidence type="ECO:0000313" key="4">
    <source>
        <dbReference type="Proteomes" id="UP000594260"/>
    </source>
</evidence>
<dbReference type="OrthoDB" id="6487327at2759"/>
<feature type="compositionally biased region" description="Basic and acidic residues" evidence="1">
    <location>
        <begin position="84"/>
        <end position="103"/>
    </location>
</feature>
<dbReference type="Pfam" id="PF14923">
    <property type="entry name" value="CCDC142"/>
    <property type="match status" value="1"/>
</dbReference>
<feature type="region of interest" description="Disordered" evidence="1">
    <location>
        <begin position="185"/>
        <end position="205"/>
    </location>
</feature>
<feature type="compositionally biased region" description="Basic and acidic residues" evidence="1">
    <location>
        <begin position="58"/>
        <end position="71"/>
    </location>
</feature>
<dbReference type="EnsemblMetazoa" id="XM_022814921">
    <property type="protein sequence ID" value="XP_022670656"/>
    <property type="gene ID" value="LOC111254271"/>
</dbReference>
<organism evidence="3 4">
    <name type="scientific">Varroa destructor</name>
    <name type="common">Honeybee mite</name>
    <dbReference type="NCBI Taxonomy" id="109461"/>
    <lineage>
        <taxon>Eukaryota</taxon>
        <taxon>Metazoa</taxon>
        <taxon>Ecdysozoa</taxon>
        <taxon>Arthropoda</taxon>
        <taxon>Chelicerata</taxon>
        <taxon>Arachnida</taxon>
        <taxon>Acari</taxon>
        <taxon>Parasitiformes</taxon>
        <taxon>Mesostigmata</taxon>
        <taxon>Gamasina</taxon>
        <taxon>Dermanyssoidea</taxon>
        <taxon>Varroidae</taxon>
        <taxon>Varroa</taxon>
    </lineage>
</organism>